<evidence type="ECO:0000256" key="2">
    <source>
        <dbReference type="ARBA" id="ARBA00022801"/>
    </source>
</evidence>
<reference evidence="5 6" key="1">
    <citation type="journal article" date="2018" name="Nat. Biotechnol.">
        <title>A standardized bacterial taxonomy based on genome phylogeny substantially revises the tree of life.</title>
        <authorList>
            <person name="Parks D.H."/>
            <person name="Chuvochina M."/>
            <person name="Waite D.W."/>
            <person name="Rinke C."/>
            <person name="Skarshewski A."/>
            <person name="Chaumeil P.A."/>
            <person name="Hugenholtz P."/>
        </authorList>
    </citation>
    <scope>NUCLEOTIDE SEQUENCE [LARGE SCALE GENOMIC DNA]</scope>
    <source>
        <strain evidence="5">UBA8844</strain>
    </source>
</reference>
<accession>A0A3D4V8Q2</accession>
<dbReference type="AlphaFoldDB" id="A0A3D4V8Q2"/>
<name>A0A3D4V8Q2_9BACT</name>
<comment type="similarity">
    <text evidence="1">Belongs to the 'GDXG' lipolytic enzyme family.</text>
</comment>
<protein>
    <submittedName>
        <fullName evidence="5">Alpha/beta hydrolase</fullName>
    </submittedName>
</protein>
<keyword evidence="2 5" id="KW-0378">Hydrolase</keyword>
<evidence type="ECO:0000256" key="3">
    <source>
        <dbReference type="PROSITE-ProRule" id="PRU10038"/>
    </source>
</evidence>
<comment type="caution">
    <text evidence="5">The sequence shown here is derived from an EMBL/GenBank/DDBJ whole genome shotgun (WGS) entry which is preliminary data.</text>
</comment>
<dbReference type="PANTHER" id="PTHR48081">
    <property type="entry name" value="AB HYDROLASE SUPERFAMILY PROTEIN C4A8.06C"/>
    <property type="match status" value="1"/>
</dbReference>
<feature type="active site" evidence="3">
    <location>
        <position position="156"/>
    </location>
</feature>
<sequence length="312" mass="34771">MAASWQSFWVERLVRVRMRPHALRPIDPQWVRTNMGRPRVARRLMARATGARYAHLPPQHTWVGGERLEGATYAQAQGPTVLYLHGGGFIGCSPETHRSLAGALAQRLEAQVFVPAYRLAPEHQYPYALDDALGAYRYLLEQRQVDPSRLIVAGDSAGGGLALAMLLAARDRGWPLPAAIVTYSPWTDLAATGASLEENSDRCAMFAAVTIRRAAAFYLGEADPRSPYVSPLYGDFSGFPPMLVHASTDEVLRDDSVRLTEYARAVGVDVELRLWPRVPHVWQFFSGVLPEARESLADTQRFVRNHLRSRQP</sequence>
<dbReference type="Pfam" id="PF07859">
    <property type="entry name" value="Abhydrolase_3"/>
    <property type="match status" value="1"/>
</dbReference>
<dbReference type="InterPro" id="IPR033140">
    <property type="entry name" value="Lipase_GDXG_put_SER_AS"/>
</dbReference>
<dbReference type="EMBL" id="DPIY01000009">
    <property type="protein sequence ID" value="HCT57475.1"/>
    <property type="molecule type" value="Genomic_DNA"/>
</dbReference>
<gene>
    <name evidence="5" type="ORF">DGD08_09765</name>
</gene>
<dbReference type="InterPro" id="IPR002168">
    <property type="entry name" value="Lipase_GDXG_HIS_AS"/>
</dbReference>
<evidence type="ECO:0000256" key="1">
    <source>
        <dbReference type="ARBA" id="ARBA00010515"/>
    </source>
</evidence>
<dbReference type="Proteomes" id="UP000264071">
    <property type="component" value="Unassembled WGS sequence"/>
</dbReference>
<feature type="domain" description="Alpha/beta hydrolase fold-3" evidence="4">
    <location>
        <begin position="81"/>
        <end position="283"/>
    </location>
</feature>
<dbReference type="PROSITE" id="PS01173">
    <property type="entry name" value="LIPASE_GDXG_HIS"/>
    <property type="match status" value="1"/>
</dbReference>
<evidence type="ECO:0000313" key="6">
    <source>
        <dbReference type="Proteomes" id="UP000264071"/>
    </source>
</evidence>
<dbReference type="InterPro" id="IPR013094">
    <property type="entry name" value="AB_hydrolase_3"/>
</dbReference>
<dbReference type="PROSITE" id="PS01174">
    <property type="entry name" value="LIPASE_GDXG_SER"/>
    <property type="match status" value="1"/>
</dbReference>
<dbReference type="InterPro" id="IPR029058">
    <property type="entry name" value="AB_hydrolase_fold"/>
</dbReference>
<organism evidence="5 6">
    <name type="scientific">Gemmatimonas aurantiaca</name>
    <dbReference type="NCBI Taxonomy" id="173480"/>
    <lineage>
        <taxon>Bacteria</taxon>
        <taxon>Pseudomonadati</taxon>
        <taxon>Gemmatimonadota</taxon>
        <taxon>Gemmatimonadia</taxon>
        <taxon>Gemmatimonadales</taxon>
        <taxon>Gemmatimonadaceae</taxon>
        <taxon>Gemmatimonas</taxon>
    </lineage>
</organism>
<dbReference type="PANTHER" id="PTHR48081:SF30">
    <property type="entry name" value="ACETYL-HYDROLASE LIPR-RELATED"/>
    <property type="match status" value="1"/>
</dbReference>
<evidence type="ECO:0000259" key="4">
    <source>
        <dbReference type="Pfam" id="PF07859"/>
    </source>
</evidence>
<proteinExistence type="inferred from homology"/>
<evidence type="ECO:0000313" key="5">
    <source>
        <dbReference type="EMBL" id="HCT57475.1"/>
    </source>
</evidence>
<dbReference type="SUPFAM" id="SSF53474">
    <property type="entry name" value="alpha/beta-Hydrolases"/>
    <property type="match status" value="1"/>
</dbReference>
<dbReference type="Gene3D" id="3.40.50.1820">
    <property type="entry name" value="alpha/beta hydrolase"/>
    <property type="match status" value="1"/>
</dbReference>
<dbReference type="InterPro" id="IPR050300">
    <property type="entry name" value="GDXG_lipolytic_enzyme"/>
</dbReference>
<dbReference type="GO" id="GO:0004806">
    <property type="term" value="F:triacylglycerol lipase activity"/>
    <property type="evidence" value="ECO:0007669"/>
    <property type="project" value="TreeGrafter"/>
</dbReference>
<dbReference type="OMA" id="GGYFFCS"/>